<dbReference type="EMBL" id="KN441782">
    <property type="protein sequence ID" value="KHG27616.1"/>
    <property type="molecule type" value="Genomic_DNA"/>
</dbReference>
<accession>A0A0B0PW27</accession>
<evidence type="ECO:0000313" key="1">
    <source>
        <dbReference type="EMBL" id="KHG27616.1"/>
    </source>
</evidence>
<protein>
    <submittedName>
        <fullName evidence="1">Uncharacterized protein</fullName>
    </submittedName>
</protein>
<reference evidence="2" key="1">
    <citation type="submission" date="2014-09" db="EMBL/GenBank/DDBJ databases">
        <authorList>
            <person name="Mudge J."/>
            <person name="Ramaraj T."/>
            <person name="Lindquist I.E."/>
            <person name="Bharti A.K."/>
            <person name="Sundararajan A."/>
            <person name="Cameron C.T."/>
            <person name="Woodward J.E."/>
            <person name="May G.D."/>
            <person name="Brubaker C."/>
            <person name="Broadhvest J."/>
            <person name="Wilkins T.A."/>
        </authorList>
    </citation>
    <scope>NUCLEOTIDE SEQUENCE</scope>
    <source>
        <strain evidence="2">cv. AKA8401</strain>
    </source>
</reference>
<dbReference type="AlphaFoldDB" id="A0A0B0PW27"/>
<evidence type="ECO:0000313" key="2">
    <source>
        <dbReference type="Proteomes" id="UP000032142"/>
    </source>
</evidence>
<sequence>MDKYYSNHIVHIHLTYSQSIYTYSIFSHTYNTYIITWTYTYLLFSNIVYNSNVPELDTHIIQSFISRNTH</sequence>
<name>A0A0B0PW27_GOSAR</name>
<keyword evidence="2" id="KW-1185">Reference proteome</keyword>
<gene>
    <name evidence="1" type="ORF">F383_33973</name>
</gene>
<organism evidence="1 2">
    <name type="scientific">Gossypium arboreum</name>
    <name type="common">Tree cotton</name>
    <name type="synonym">Gossypium nanking</name>
    <dbReference type="NCBI Taxonomy" id="29729"/>
    <lineage>
        <taxon>Eukaryota</taxon>
        <taxon>Viridiplantae</taxon>
        <taxon>Streptophyta</taxon>
        <taxon>Embryophyta</taxon>
        <taxon>Tracheophyta</taxon>
        <taxon>Spermatophyta</taxon>
        <taxon>Magnoliopsida</taxon>
        <taxon>eudicotyledons</taxon>
        <taxon>Gunneridae</taxon>
        <taxon>Pentapetalae</taxon>
        <taxon>rosids</taxon>
        <taxon>malvids</taxon>
        <taxon>Malvales</taxon>
        <taxon>Malvaceae</taxon>
        <taxon>Malvoideae</taxon>
        <taxon>Gossypium</taxon>
    </lineage>
</organism>
<dbReference type="Proteomes" id="UP000032142">
    <property type="component" value="Unassembled WGS sequence"/>
</dbReference>
<proteinExistence type="predicted"/>